<evidence type="ECO:0000313" key="1">
    <source>
        <dbReference type="Proteomes" id="UP000887565"/>
    </source>
</evidence>
<accession>A0A915HYV5</accession>
<dbReference type="Proteomes" id="UP000887565">
    <property type="component" value="Unplaced"/>
</dbReference>
<dbReference type="AlphaFoldDB" id="A0A915HYV5"/>
<evidence type="ECO:0000313" key="2">
    <source>
        <dbReference type="WBParaSite" id="nRc.2.0.1.t06441-RA"/>
    </source>
</evidence>
<proteinExistence type="predicted"/>
<sequence>MKIDLRNNSSQLRTSNDVDIGFGALKAILTSASDLQKMAFRSDCQLFISTILQKLIERCPLKYKLVRGLSALQPSTICASITIAEERFNICLKMLYEVNHISSTVADNAHDQFTTLLNIRSFKKAAASFDELSDRLDDFWFIWAMKKSFNDSTFVIKMLLILSHGNATVESGFSINEDLLVGNLRTQSI</sequence>
<name>A0A915HYV5_ROMCU</name>
<keyword evidence="1" id="KW-1185">Reference proteome</keyword>
<reference evidence="2" key="1">
    <citation type="submission" date="2022-11" db="UniProtKB">
        <authorList>
            <consortium name="WormBaseParasite"/>
        </authorList>
    </citation>
    <scope>IDENTIFICATION</scope>
</reference>
<protein>
    <submittedName>
        <fullName evidence="2">Uncharacterized protein</fullName>
    </submittedName>
</protein>
<dbReference type="WBParaSite" id="nRc.2.0.1.t06441-RA">
    <property type="protein sequence ID" value="nRc.2.0.1.t06441-RA"/>
    <property type="gene ID" value="nRc.2.0.1.g06441"/>
</dbReference>
<organism evidence="1 2">
    <name type="scientific">Romanomermis culicivorax</name>
    <name type="common">Nematode worm</name>
    <dbReference type="NCBI Taxonomy" id="13658"/>
    <lineage>
        <taxon>Eukaryota</taxon>
        <taxon>Metazoa</taxon>
        <taxon>Ecdysozoa</taxon>
        <taxon>Nematoda</taxon>
        <taxon>Enoplea</taxon>
        <taxon>Dorylaimia</taxon>
        <taxon>Mermithida</taxon>
        <taxon>Mermithoidea</taxon>
        <taxon>Mermithidae</taxon>
        <taxon>Romanomermis</taxon>
    </lineage>
</organism>
<dbReference type="OMA" id="FIWAMKK"/>